<proteinExistence type="predicted"/>
<dbReference type="eggNOG" id="ENOG502ZNG5">
    <property type="taxonomic scope" value="Bacteria"/>
</dbReference>
<dbReference type="Proteomes" id="UP000028703">
    <property type="component" value="Unassembled WGS sequence"/>
</dbReference>
<evidence type="ECO:0000256" key="1">
    <source>
        <dbReference type="ARBA" id="ARBA00023125"/>
    </source>
</evidence>
<organism evidence="3 4">
    <name type="scientific">Chryseobacterium luteum</name>
    <dbReference type="NCBI Taxonomy" id="421531"/>
    <lineage>
        <taxon>Bacteria</taxon>
        <taxon>Pseudomonadati</taxon>
        <taxon>Bacteroidota</taxon>
        <taxon>Flavobacteriia</taxon>
        <taxon>Flavobacteriales</taxon>
        <taxon>Weeksellaceae</taxon>
        <taxon>Chryseobacterium group</taxon>
        <taxon>Chryseobacterium</taxon>
    </lineage>
</organism>
<keyword evidence="4" id="KW-1185">Reference proteome</keyword>
<protein>
    <recommendedName>
        <fullName evidence="2">HTH cro/C1-type domain-containing protein</fullName>
    </recommendedName>
</protein>
<evidence type="ECO:0000259" key="2">
    <source>
        <dbReference type="PROSITE" id="PS50943"/>
    </source>
</evidence>
<keyword evidence="1" id="KW-0238">DNA-binding</keyword>
<reference evidence="3 4" key="1">
    <citation type="submission" date="2014-07" db="EMBL/GenBank/DDBJ databases">
        <title>Genome of Chryseobacterium luteum DSM 18605.</title>
        <authorList>
            <person name="Stropko S.J."/>
            <person name="Pipes S.E."/>
            <person name="Newman J.D."/>
        </authorList>
    </citation>
    <scope>NUCLEOTIDE SEQUENCE [LARGE SCALE GENOMIC DNA]</scope>
    <source>
        <strain evidence="3 4">DSM 18605</strain>
    </source>
</reference>
<dbReference type="Gene3D" id="1.10.260.40">
    <property type="entry name" value="lambda repressor-like DNA-binding domains"/>
    <property type="match status" value="1"/>
</dbReference>
<dbReference type="STRING" id="421531.IX38_20805"/>
<evidence type="ECO:0000313" key="4">
    <source>
        <dbReference type="Proteomes" id="UP000028703"/>
    </source>
</evidence>
<dbReference type="InterPro" id="IPR010982">
    <property type="entry name" value="Lambda_DNA-bd_dom_sf"/>
</dbReference>
<accession>A0A085YYM4</accession>
<evidence type="ECO:0000313" key="3">
    <source>
        <dbReference type="EMBL" id="KFE97287.1"/>
    </source>
</evidence>
<dbReference type="InterPro" id="IPR001387">
    <property type="entry name" value="Cro/C1-type_HTH"/>
</dbReference>
<dbReference type="CDD" id="cd00093">
    <property type="entry name" value="HTH_XRE"/>
    <property type="match status" value="1"/>
</dbReference>
<dbReference type="SMART" id="SM00530">
    <property type="entry name" value="HTH_XRE"/>
    <property type="match status" value="1"/>
</dbReference>
<feature type="domain" description="HTH cro/C1-type" evidence="2">
    <location>
        <begin position="7"/>
        <end position="61"/>
    </location>
</feature>
<dbReference type="AlphaFoldDB" id="A0A085YYM4"/>
<dbReference type="Pfam" id="PF01381">
    <property type="entry name" value="HTH_3"/>
    <property type="match status" value="1"/>
</dbReference>
<dbReference type="PANTHER" id="PTHR46558">
    <property type="entry name" value="TRACRIPTIONAL REGULATORY PROTEIN-RELATED-RELATED"/>
    <property type="match status" value="1"/>
</dbReference>
<dbReference type="PROSITE" id="PS50943">
    <property type="entry name" value="HTH_CROC1"/>
    <property type="match status" value="1"/>
</dbReference>
<name>A0A085YYM4_9FLAO</name>
<dbReference type="PANTHER" id="PTHR46558:SF4">
    <property type="entry name" value="DNA-BIDING PHAGE PROTEIN"/>
    <property type="match status" value="1"/>
</dbReference>
<gene>
    <name evidence="3" type="ORF">IX38_20805</name>
</gene>
<comment type="caution">
    <text evidence="3">The sequence shown here is derived from an EMBL/GenBank/DDBJ whole genome shotgun (WGS) entry which is preliminary data.</text>
</comment>
<sequence length="116" mass="13435">MATKTKLQETRLKKGLSQEQIADMLGMTQSNYSRKESGSSKISKQEWEKLSKTLDVPVDEIFENEESHIFIFQDNSTGNYSGTNNIHSIPKHIEQLLETQRKYIEKLEEEIKTLKS</sequence>
<dbReference type="SUPFAM" id="SSF47413">
    <property type="entry name" value="lambda repressor-like DNA-binding domains"/>
    <property type="match status" value="1"/>
</dbReference>
<dbReference type="GO" id="GO:0003677">
    <property type="term" value="F:DNA binding"/>
    <property type="evidence" value="ECO:0007669"/>
    <property type="project" value="UniProtKB-KW"/>
</dbReference>
<dbReference type="EMBL" id="JPRO01000026">
    <property type="protein sequence ID" value="KFE97287.1"/>
    <property type="molecule type" value="Genomic_DNA"/>
</dbReference>